<dbReference type="GO" id="GO:0006624">
    <property type="term" value="P:vacuolar protein processing"/>
    <property type="evidence" value="ECO:0007669"/>
    <property type="project" value="TreeGrafter"/>
</dbReference>
<evidence type="ECO:0000256" key="3">
    <source>
        <dbReference type="ARBA" id="ARBA00022692"/>
    </source>
</evidence>
<dbReference type="InParanoid" id="A0A1Y1U8M8"/>
<dbReference type="Pfam" id="PF05620">
    <property type="entry name" value="TMEM208_SND2"/>
    <property type="match status" value="1"/>
</dbReference>
<keyword evidence="6 8" id="KW-0472">Membrane</keyword>
<dbReference type="GeneID" id="33558967"/>
<evidence type="ECO:0000256" key="8">
    <source>
        <dbReference type="SAM" id="Phobius"/>
    </source>
</evidence>
<feature type="region of interest" description="Disordered" evidence="7">
    <location>
        <begin position="157"/>
        <end position="192"/>
    </location>
</feature>
<proteinExistence type="inferred from homology"/>
<dbReference type="GO" id="GO:0005773">
    <property type="term" value="C:vacuole"/>
    <property type="evidence" value="ECO:0007669"/>
    <property type="project" value="GOC"/>
</dbReference>
<evidence type="ECO:0000313" key="10">
    <source>
        <dbReference type="Proteomes" id="UP000193218"/>
    </source>
</evidence>
<keyword evidence="5 8" id="KW-1133">Transmembrane helix</keyword>
<evidence type="ECO:0000256" key="5">
    <source>
        <dbReference type="ARBA" id="ARBA00022989"/>
    </source>
</evidence>
<reference evidence="9 10" key="1">
    <citation type="submission" date="2017-03" db="EMBL/GenBank/DDBJ databases">
        <title>Widespread Adenine N6-methylation of Active Genes in Fungi.</title>
        <authorList>
            <consortium name="DOE Joint Genome Institute"/>
            <person name="Mondo S.J."/>
            <person name="Dannebaum R.O."/>
            <person name="Kuo R.C."/>
            <person name="Louie K.B."/>
            <person name="Bewick A.J."/>
            <person name="Labutti K."/>
            <person name="Haridas S."/>
            <person name="Kuo A."/>
            <person name="Salamov A."/>
            <person name="Ahrendt S.R."/>
            <person name="Lau R."/>
            <person name="Bowen B.P."/>
            <person name="Lipzen A."/>
            <person name="Sullivan W."/>
            <person name="Andreopoulos W.B."/>
            <person name="Clum A."/>
            <person name="Lindquist E."/>
            <person name="Daum C."/>
            <person name="Northen T.R."/>
            <person name="Ramamoorthy G."/>
            <person name="Schmitz R.J."/>
            <person name="Gryganskyi A."/>
            <person name="Culley D."/>
            <person name="Magnuson J."/>
            <person name="James T.Y."/>
            <person name="O'Malley M.A."/>
            <person name="Stajich J.E."/>
            <person name="Spatafora J.W."/>
            <person name="Visel A."/>
            <person name="Grigoriev I.V."/>
        </authorList>
    </citation>
    <scope>NUCLEOTIDE SEQUENCE [LARGE SCALE GENOMIC DNA]</scope>
    <source>
        <strain evidence="9 10">NRRL Y-17943</strain>
    </source>
</reference>
<gene>
    <name evidence="9" type="ORF">BD324DRAFT_638821</name>
</gene>
<evidence type="ECO:0000313" key="9">
    <source>
        <dbReference type="EMBL" id="ORX33837.1"/>
    </source>
</evidence>
<dbReference type="OrthoDB" id="10012212at2759"/>
<dbReference type="Proteomes" id="UP000193218">
    <property type="component" value="Unassembled WGS sequence"/>
</dbReference>
<accession>A0A1Y1U8M8</accession>
<name>A0A1Y1U8M8_9TREE</name>
<evidence type="ECO:0000256" key="4">
    <source>
        <dbReference type="ARBA" id="ARBA00022824"/>
    </source>
</evidence>
<evidence type="ECO:0000256" key="2">
    <source>
        <dbReference type="ARBA" id="ARBA00009950"/>
    </source>
</evidence>
<feature type="transmembrane region" description="Helical" evidence="8">
    <location>
        <begin position="20"/>
        <end position="41"/>
    </location>
</feature>
<evidence type="ECO:0000256" key="7">
    <source>
        <dbReference type="SAM" id="MobiDB-lite"/>
    </source>
</evidence>
<comment type="similarity">
    <text evidence="2">Belongs to the TMEM208 family.</text>
</comment>
<dbReference type="STRING" id="4999.A0A1Y1U8M8"/>
<evidence type="ECO:0000256" key="1">
    <source>
        <dbReference type="ARBA" id="ARBA00004477"/>
    </source>
</evidence>
<dbReference type="PANTHER" id="PTHR13505">
    <property type="entry name" value="TRANSMEMBRANE PROTEIN 208"/>
    <property type="match status" value="1"/>
</dbReference>
<organism evidence="9 10">
    <name type="scientific">Kockovaella imperatae</name>
    <dbReference type="NCBI Taxonomy" id="4999"/>
    <lineage>
        <taxon>Eukaryota</taxon>
        <taxon>Fungi</taxon>
        <taxon>Dikarya</taxon>
        <taxon>Basidiomycota</taxon>
        <taxon>Agaricomycotina</taxon>
        <taxon>Tremellomycetes</taxon>
        <taxon>Tremellales</taxon>
        <taxon>Cuniculitremaceae</taxon>
        <taxon>Kockovaella</taxon>
    </lineage>
</organism>
<dbReference type="RefSeq" id="XP_021868136.1">
    <property type="nucleotide sequence ID" value="XM_022017158.1"/>
</dbReference>
<dbReference type="EMBL" id="NBSH01000017">
    <property type="protein sequence ID" value="ORX33837.1"/>
    <property type="molecule type" value="Genomic_DNA"/>
</dbReference>
<dbReference type="AlphaFoldDB" id="A0A1Y1U8M8"/>
<keyword evidence="10" id="KW-1185">Reference proteome</keyword>
<evidence type="ECO:0000256" key="6">
    <source>
        <dbReference type="ARBA" id="ARBA00023136"/>
    </source>
</evidence>
<dbReference type="PANTHER" id="PTHR13505:SF7">
    <property type="entry name" value="TRANSMEMBRANE PROTEIN 208"/>
    <property type="match status" value="1"/>
</dbReference>
<dbReference type="GO" id="GO:0005789">
    <property type="term" value="C:endoplasmic reticulum membrane"/>
    <property type="evidence" value="ECO:0007669"/>
    <property type="project" value="UniProtKB-SubCell"/>
</dbReference>
<feature type="compositionally biased region" description="Basic and acidic residues" evidence="7">
    <location>
        <begin position="163"/>
        <end position="192"/>
    </location>
</feature>
<dbReference type="InterPro" id="IPR008506">
    <property type="entry name" value="SND2/TMEM208"/>
</dbReference>
<evidence type="ECO:0008006" key="11">
    <source>
        <dbReference type="Google" id="ProtNLM"/>
    </source>
</evidence>
<feature type="transmembrane region" description="Helical" evidence="8">
    <location>
        <begin position="53"/>
        <end position="70"/>
    </location>
</feature>
<comment type="subcellular location">
    <subcellularLocation>
        <location evidence="1">Endoplasmic reticulum membrane</location>
        <topology evidence="1">Multi-pass membrane protein</topology>
    </subcellularLocation>
</comment>
<protein>
    <recommendedName>
        <fullName evidence="11">Opsin</fullName>
    </recommendedName>
</protein>
<comment type="caution">
    <text evidence="9">The sequence shown here is derived from an EMBL/GenBank/DDBJ whole genome shotgun (WGS) entry which is preliminary data.</text>
</comment>
<keyword evidence="4" id="KW-0256">Endoplasmic reticulum</keyword>
<sequence length="192" mass="21741">MANASEKRRATTNEASLRSLRVGLLLVNTLSAVLRFVLCKLTSKPLFSSKKIIFLHVTTLLVTLFIWRWFTLIGTPKRVNGSVKAGDDLNASGVIELSWDFVYLTWICVLLSSLVGDWVWWLFILIPIFAGYKLFTLFRPLLGMFLPGIFGPRSSSAAAAQEHQAEPTESRKQQKLRARMEKGDKRVQQVQK</sequence>
<dbReference type="FunCoup" id="A0A1Y1U8M8">
    <property type="interactions" value="5"/>
</dbReference>
<keyword evidence="3 8" id="KW-0812">Transmembrane</keyword>
<feature type="transmembrane region" description="Helical" evidence="8">
    <location>
        <begin position="118"/>
        <end position="135"/>
    </location>
</feature>